<evidence type="ECO:0000313" key="2">
    <source>
        <dbReference type="EMBL" id="SDM09194.1"/>
    </source>
</evidence>
<keyword evidence="3" id="KW-1185">Reference proteome</keyword>
<keyword evidence="1" id="KW-1133">Transmembrane helix</keyword>
<protein>
    <submittedName>
        <fullName evidence="2">Uncharacterized protein</fullName>
    </submittedName>
</protein>
<feature type="transmembrane region" description="Helical" evidence="1">
    <location>
        <begin position="42"/>
        <end position="63"/>
    </location>
</feature>
<organism evidence="2 3">
    <name type="scientific">Oryzisolibacter propanilivorax</name>
    <dbReference type="NCBI Taxonomy" id="1527607"/>
    <lineage>
        <taxon>Bacteria</taxon>
        <taxon>Pseudomonadati</taxon>
        <taxon>Pseudomonadota</taxon>
        <taxon>Betaproteobacteria</taxon>
        <taxon>Burkholderiales</taxon>
        <taxon>Comamonadaceae</taxon>
        <taxon>Oryzisolibacter</taxon>
    </lineage>
</organism>
<name>A0A1G9QDN4_9BURK</name>
<keyword evidence="1" id="KW-0472">Membrane</keyword>
<feature type="transmembrane region" description="Helical" evidence="1">
    <location>
        <begin position="20"/>
        <end position="36"/>
    </location>
</feature>
<proteinExistence type="predicted"/>
<dbReference type="EMBL" id="FNHP01000002">
    <property type="protein sequence ID" value="SDM09194.1"/>
    <property type="molecule type" value="Genomic_DNA"/>
</dbReference>
<reference evidence="3" key="1">
    <citation type="submission" date="2016-10" db="EMBL/GenBank/DDBJ databases">
        <authorList>
            <person name="Varghese N."/>
            <person name="Submissions S."/>
        </authorList>
    </citation>
    <scope>NUCLEOTIDE SEQUENCE [LARGE SCALE GENOMIC DNA]</scope>
    <source>
        <strain evidence="3">EPL6</strain>
    </source>
</reference>
<dbReference type="AlphaFoldDB" id="A0A1G9QDN4"/>
<evidence type="ECO:0000313" key="3">
    <source>
        <dbReference type="Proteomes" id="UP000198552"/>
    </source>
</evidence>
<sequence>MRTRLHPTLAATVQRQFLHGWLVALALFALALGLLLHTRWEVAGWAAALAFGAWMLALLLHLYGQVRRVPCPDCGQVLRSHPDPADGWVASCEGCQVRWQLQIGTRLRN</sequence>
<dbReference type="STRING" id="1527607.SAMN05428957_102251"/>
<dbReference type="OrthoDB" id="3385055at2"/>
<keyword evidence="1" id="KW-0812">Transmembrane</keyword>
<dbReference type="Proteomes" id="UP000198552">
    <property type="component" value="Unassembled WGS sequence"/>
</dbReference>
<dbReference type="RefSeq" id="WP_091566949.1">
    <property type="nucleotide sequence ID" value="NZ_FNHP01000002.1"/>
</dbReference>
<accession>A0A1G9QDN4</accession>
<gene>
    <name evidence="2" type="ORF">SAMN05428957_102251</name>
</gene>
<evidence type="ECO:0000256" key="1">
    <source>
        <dbReference type="SAM" id="Phobius"/>
    </source>
</evidence>